<keyword evidence="3" id="KW-1185">Reference proteome</keyword>
<sequence>MIATALGLLLLTTPVLAFDLSIVVSQSPPLPTYKSPTPSDQLLFYLGHVGGNGDAECDVYARSSAHANSNGDSNWLEVGSLCACTISDDASSDEDEFTPEAVTKRAIYAAQSLAQSAMVQRRLIEEQAKYLHPGLRSKVRSDTLDLGIQLNDAIYVVPPSSSSPFDSQIHKMHNFGFVAKSETPGKGLYGDFWKSGGPVEYDRLEIQSTIRRDVSNQDANVVILTTDMCGKTVEAVEKYKAQNARCEVLEFQKMTPVHSELALLTGHSATPYIYKDGDFF</sequence>
<dbReference type="OrthoDB" id="10530450at2759"/>
<evidence type="ECO:0000313" key="2">
    <source>
        <dbReference type="EMBL" id="GMH93763.1"/>
    </source>
</evidence>
<dbReference type="Proteomes" id="UP001165085">
    <property type="component" value="Unassembled WGS sequence"/>
</dbReference>
<dbReference type="EMBL" id="BRXY01000420">
    <property type="protein sequence ID" value="GMH93763.1"/>
    <property type="molecule type" value="Genomic_DNA"/>
</dbReference>
<reference evidence="3" key="1">
    <citation type="journal article" date="2023" name="Commun. Biol.">
        <title>Genome analysis of Parmales, the sister group of diatoms, reveals the evolutionary specialization of diatoms from phago-mixotrophs to photoautotrophs.</title>
        <authorList>
            <person name="Ban H."/>
            <person name="Sato S."/>
            <person name="Yoshikawa S."/>
            <person name="Yamada K."/>
            <person name="Nakamura Y."/>
            <person name="Ichinomiya M."/>
            <person name="Sato N."/>
            <person name="Blanc-Mathieu R."/>
            <person name="Endo H."/>
            <person name="Kuwata A."/>
            <person name="Ogata H."/>
        </authorList>
    </citation>
    <scope>NUCLEOTIDE SEQUENCE [LARGE SCALE GENOMIC DNA]</scope>
    <source>
        <strain evidence="3">NIES 3701</strain>
    </source>
</reference>
<accession>A0A9W7EXT4</accession>
<feature type="chain" id="PRO_5040989245" evidence="1">
    <location>
        <begin position="18"/>
        <end position="280"/>
    </location>
</feature>
<gene>
    <name evidence="2" type="ORF">TrST_g412</name>
</gene>
<keyword evidence="1" id="KW-0732">Signal</keyword>
<evidence type="ECO:0000313" key="3">
    <source>
        <dbReference type="Proteomes" id="UP001165085"/>
    </source>
</evidence>
<organism evidence="2 3">
    <name type="scientific">Triparma strigata</name>
    <dbReference type="NCBI Taxonomy" id="1606541"/>
    <lineage>
        <taxon>Eukaryota</taxon>
        <taxon>Sar</taxon>
        <taxon>Stramenopiles</taxon>
        <taxon>Ochrophyta</taxon>
        <taxon>Bolidophyceae</taxon>
        <taxon>Parmales</taxon>
        <taxon>Triparmaceae</taxon>
        <taxon>Triparma</taxon>
    </lineage>
</organism>
<feature type="signal peptide" evidence="1">
    <location>
        <begin position="1"/>
        <end position="17"/>
    </location>
</feature>
<evidence type="ECO:0000256" key="1">
    <source>
        <dbReference type="SAM" id="SignalP"/>
    </source>
</evidence>
<name>A0A9W7EXT4_9STRA</name>
<protein>
    <submittedName>
        <fullName evidence="2">Uncharacterized protein</fullName>
    </submittedName>
</protein>
<dbReference type="AlphaFoldDB" id="A0A9W7EXT4"/>
<proteinExistence type="predicted"/>
<comment type="caution">
    <text evidence="2">The sequence shown here is derived from an EMBL/GenBank/DDBJ whole genome shotgun (WGS) entry which is preliminary data.</text>
</comment>